<feature type="signal peptide" evidence="9">
    <location>
        <begin position="1"/>
        <end position="17"/>
    </location>
</feature>
<keyword evidence="2" id="KW-0812">Transmembrane</keyword>
<comment type="subcellular location">
    <subcellularLocation>
        <location evidence="1">Membrane</location>
        <topology evidence="1">Single-pass membrane protein</topology>
    </subcellularLocation>
</comment>
<dbReference type="GO" id="GO:0007155">
    <property type="term" value="P:cell adhesion"/>
    <property type="evidence" value="ECO:0007669"/>
    <property type="project" value="InterPro"/>
</dbReference>
<dbReference type="GO" id="GO:0004888">
    <property type="term" value="F:transmembrane signaling receptor activity"/>
    <property type="evidence" value="ECO:0007669"/>
    <property type="project" value="TreeGrafter"/>
</dbReference>
<evidence type="ECO:0000256" key="1">
    <source>
        <dbReference type="ARBA" id="ARBA00004167"/>
    </source>
</evidence>
<reference evidence="11 12" key="1">
    <citation type="submission" date="2019-03" db="EMBL/GenBank/DDBJ databases">
        <title>First draft genome of Liparis tanakae, snailfish: a comprehensive survey of snailfish specific genes.</title>
        <authorList>
            <person name="Kim W."/>
            <person name="Song I."/>
            <person name="Jeong J.-H."/>
            <person name="Kim D."/>
            <person name="Kim S."/>
            <person name="Ryu S."/>
            <person name="Song J.Y."/>
            <person name="Lee S.K."/>
        </authorList>
    </citation>
    <scope>NUCLEOTIDE SEQUENCE [LARGE SCALE GENOMIC DNA]</scope>
    <source>
        <tissue evidence="11">Muscle</tissue>
    </source>
</reference>
<dbReference type="InterPro" id="IPR043210">
    <property type="entry name" value="CD44_antigen-like"/>
</dbReference>
<evidence type="ECO:0000256" key="3">
    <source>
        <dbReference type="ARBA" id="ARBA00022729"/>
    </source>
</evidence>
<dbReference type="EMBL" id="SRLO01000014">
    <property type="protein sequence ID" value="TNN86598.1"/>
    <property type="molecule type" value="Genomic_DNA"/>
</dbReference>
<protein>
    <recommendedName>
        <fullName evidence="10">Link domain-containing protein</fullName>
    </recommendedName>
</protein>
<keyword evidence="8" id="KW-0325">Glycoprotein</keyword>
<dbReference type="InterPro" id="IPR016187">
    <property type="entry name" value="CTDL_fold"/>
</dbReference>
<dbReference type="InterPro" id="IPR000538">
    <property type="entry name" value="Link_dom"/>
</dbReference>
<evidence type="ECO:0000313" key="11">
    <source>
        <dbReference type="EMBL" id="TNN86598.1"/>
    </source>
</evidence>
<dbReference type="SUPFAM" id="SSF56436">
    <property type="entry name" value="C-type lectin-like"/>
    <property type="match status" value="1"/>
</dbReference>
<evidence type="ECO:0000313" key="12">
    <source>
        <dbReference type="Proteomes" id="UP000314294"/>
    </source>
</evidence>
<dbReference type="GO" id="GO:0005540">
    <property type="term" value="F:hyaluronic acid binding"/>
    <property type="evidence" value="ECO:0007669"/>
    <property type="project" value="InterPro"/>
</dbReference>
<dbReference type="PANTHER" id="PTHR10225">
    <property type="entry name" value="HYALURONAN RECEPTOR"/>
    <property type="match status" value="1"/>
</dbReference>
<evidence type="ECO:0000256" key="2">
    <source>
        <dbReference type="ARBA" id="ARBA00022692"/>
    </source>
</evidence>
<dbReference type="OrthoDB" id="9938473at2759"/>
<dbReference type="Gene3D" id="3.10.100.10">
    <property type="entry name" value="Mannose-Binding Protein A, subunit A"/>
    <property type="match status" value="1"/>
</dbReference>
<dbReference type="InterPro" id="IPR016186">
    <property type="entry name" value="C-type_lectin-like/link_sf"/>
</dbReference>
<dbReference type="GO" id="GO:0005886">
    <property type="term" value="C:plasma membrane"/>
    <property type="evidence" value="ECO:0007669"/>
    <property type="project" value="TreeGrafter"/>
</dbReference>
<evidence type="ECO:0000256" key="5">
    <source>
        <dbReference type="ARBA" id="ARBA00023136"/>
    </source>
</evidence>
<evidence type="ECO:0000256" key="7">
    <source>
        <dbReference type="ARBA" id="ARBA00023170"/>
    </source>
</evidence>
<keyword evidence="7" id="KW-0675">Receptor</keyword>
<accession>A0A4Z2JAA2</accession>
<comment type="caution">
    <text evidence="11">The sequence shown here is derived from an EMBL/GenBank/DDBJ whole genome shotgun (WGS) entry which is preliminary data.</text>
</comment>
<dbReference type="AlphaFoldDB" id="A0A4Z2JAA2"/>
<gene>
    <name evidence="11" type="ORF">EYF80_003066</name>
</gene>
<evidence type="ECO:0000259" key="10">
    <source>
        <dbReference type="Pfam" id="PF00193"/>
    </source>
</evidence>
<organism evidence="11 12">
    <name type="scientific">Liparis tanakae</name>
    <name type="common">Tanaka's snailfish</name>
    <dbReference type="NCBI Taxonomy" id="230148"/>
    <lineage>
        <taxon>Eukaryota</taxon>
        <taxon>Metazoa</taxon>
        <taxon>Chordata</taxon>
        <taxon>Craniata</taxon>
        <taxon>Vertebrata</taxon>
        <taxon>Euteleostomi</taxon>
        <taxon>Actinopterygii</taxon>
        <taxon>Neopterygii</taxon>
        <taxon>Teleostei</taxon>
        <taxon>Neoteleostei</taxon>
        <taxon>Acanthomorphata</taxon>
        <taxon>Eupercaria</taxon>
        <taxon>Perciformes</taxon>
        <taxon>Cottioidei</taxon>
        <taxon>Cottales</taxon>
        <taxon>Liparidae</taxon>
        <taxon>Liparis</taxon>
    </lineage>
</organism>
<keyword evidence="5" id="KW-0472">Membrane</keyword>
<keyword evidence="6" id="KW-1015">Disulfide bond</keyword>
<keyword evidence="12" id="KW-1185">Reference proteome</keyword>
<keyword evidence="4" id="KW-1133">Transmembrane helix</keyword>
<evidence type="ECO:0000256" key="6">
    <source>
        <dbReference type="ARBA" id="ARBA00023157"/>
    </source>
</evidence>
<evidence type="ECO:0000256" key="4">
    <source>
        <dbReference type="ARBA" id="ARBA00022989"/>
    </source>
</evidence>
<keyword evidence="3 9" id="KW-0732">Signal</keyword>
<proteinExistence type="predicted"/>
<dbReference type="Proteomes" id="UP000314294">
    <property type="component" value="Unassembled WGS sequence"/>
</dbReference>
<dbReference type="PANTHER" id="PTHR10225:SF2">
    <property type="entry name" value="LYMPHATIC VESSEL ENDOTHELIAL HYALURONIC ACID RECEPTOR 1"/>
    <property type="match status" value="1"/>
</dbReference>
<dbReference type="Pfam" id="PF00193">
    <property type="entry name" value="Xlink"/>
    <property type="match status" value="1"/>
</dbReference>
<sequence length="138" mass="15592">MIWLCITSLFAITPVTSYQHIESSRIRVFPAENQSIAGVFTVSGLDDFSRSQYSFNASDARKLCSSLGVNIASKAQVQEALTRGLETCRRRSRALSFDVKQQQEYIQTEEWTCVKSIKETKETALEDERIEVDDDNAS</sequence>
<evidence type="ECO:0000256" key="8">
    <source>
        <dbReference type="ARBA" id="ARBA00023180"/>
    </source>
</evidence>
<feature type="chain" id="PRO_5021416824" description="Link domain-containing protein" evidence="9">
    <location>
        <begin position="18"/>
        <end position="138"/>
    </location>
</feature>
<name>A0A4Z2JAA2_9TELE</name>
<evidence type="ECO:0000256" key="9">
    <source>
        <dbReference type="SAM" id="SignalP"/>
    </source>
</evidence>
<feature type="domain" description="Link" evidence="10">
    <location>
        <begin position="50"/>
        <end position="89"/>
    </location>
</feature>